<dbReference type="Gene3D" id="1.10.530.10">
    <property type="match status" value="1"/>
</dbReference>
<dbReference type="GO" id="GO:0006032">
    <property type="term" value="P:chitin catabolic process"/>
    <property type="evidence" value="ECO:0007669"/>
    <property type="project" value="InterPro"/>
</dbReference>
<dbReference type="EMBL" id="GG671784">
    <property type="protein sequence ID" value="EER18532.1"/>
    <property type="molecule type" value="Genomic_DNA"/>
</dbReference>
<dbReference type="RefSeq" id="XP_002786736.1">
    <property type="nucleotide sequence ID" value="XM_002786690.1"/>
</dbReference>
<evidence type="ECO:0000313" key="5">
    <source>
        <dbReference type="EMBL" id="EER18532.1"/>
    </source>
</evidence>
<evidence type="ECO:0000256" key="3">
    <source>
        <dbReference type="SAM" id="SignalP"/>
    </source>
</evidence>
<dbReference type="Pfam" id="PF00182">
    <property type="entry name" value="Glyco_hydro_19"/>
    <property type="match status" value="1"/>
</dbReference>
<evidence type="ECO:0000256" key="2">
    <source>
        <dbReference type="ARBA" id="ARBA00023157"/>
    </source>
</evidence>
<dbReference type="Proteomes" id="UP000007800">
    <property type="component" value="Unassembled WGS sequence"/>
</dbReference>
<dbReference type="GO" id="GO:0016998">
    <property type="term" value="P:cell wall macromolecule catabolic process"/>
    <property type="evidence" value="ECO:0007669"/>
    <property type="project" value="InterPro"/>
</dbReference>
<evidence type="ECO:0000313" key="6">
    <source>
        <dbReference type="Proteomes" id="UP000007800"/>
    </source>
</evidence>
<dbReference type="PANTHER" id="PTHR22595">
    <property type="entry name" value="CHITINASE-RELATED"/>
    <property type="match status" value="1"/>
</dbReference>
<keyword evidence="2" id="KW-1015">Disulfide bond</keyword>
<evidence type="ECO:0000259" key="4">
    <source>
        <dbReference type="Pfam" id="PF00182"/>
    </source>
</evidence>
<dbReference type="InterPro" id="IPR023346">
    <property type="entry name" value="Lysozyme-like_dom_sf"/>
</dbReference>
<name>C5KAJ6_PERM5</name>
<feature type="domain" description="Glycoside hydrolase family 19 catalytic" evidence="4">
    <location>
        <begin position="38"/>
        <end position="155"/>
    </location>
</feature>
<dbReference type="SUPFAM" id="SSF53955">
    <property type="entry name" value="Lysozyme-like"/>
    <property type="match status" value="1"/>
</dbReference>
<dbReference type="PANTHER" id="PTHR22595:SF79">
    <property type="entry name" value="CHITINASE 12"/>
    <property type="match status" value="1"/>
</dbReference>
<gene>
    <name evidence="5" type="ORF">Pmar_PMAR004397</name>
</gene>
<accession>C5KAJ6</accession>
<dbReference type="AlphaFoldDB" id="C5KAJ6"/>
<dbReference type="GO" id="GO:0006952">
    <property type="term" value="P:defense response"/>
    <property type="evidence" value="ECO:0007669"/>
    <property type="project" value="UniProtKB-KW"/>
</dbReference>
<evidence type="ECO:0000256" key="1">
    <source>
        <dbReference type="ARBA" id="ARBA00022821"/>
    </source>
</evidence>
<dbReference type="OrthoDB" id="5985073at2759"/>
<organism evidence="6">
    <name type="scientific">Perkinsus marinus (strain ATCC 50983 / TXsc)</name>
    <dbReference type="NCBI Taxonomy" id="423536"/>
    <lineage>
        <taxon>Eukaryota</taxon>
        <taxon>Sar</taxon>
        <taxon>Alveolata</taxon>
        <taxon>Perkinsozoa</taxon>
        <taxon>Perkinsea</taxon>
        <taxon>Perkinsida</taxon>
        <taxon>Perkinsidae</taxon>
        <taxon>Perkinsus</taxon>
    </lineage>
</organism>
<keyword evidence="6" id="KW-1185">Reference proteome</keyword>
<dbReference type="InParanoid" id="C5KAJ6"/>
<protein>
    <submittedName>
        <fullName evidence="5">Basic endochitinase, putative</fullName>
    </submittedName>
</protein>
<proteinExistence type="predicted"/>
<feature type="signal peptide" evidence="3">
    <location>
        <begin position="1"/>
        <end position="23"/>
    </location>
</feature>
<dbReference type="GO" id="GO:0004568">
    <property type="term" value="F:chitinase activity"/>
    <property type="evidence" value="ECO:0007669"/>
    <property type="project" value="InterPro"/>
</dbReference>
<reference evidence="5 6" key="1">
    <citation type="submission" date="2008-07" db="EMBL/GenBank/DDBJ databases">
        <authorList>
            <person name="El-Sayed N."/>
            <person name="Caler E."/>
            <person name="Inman J."/>
            <person name="Amedeo P."/>
            <person name="Hass B."/>
            <person name="Wortman J."/>
        </authorList>
    </citation>
    <scope>NUCLEOTIDE SEQUENCE [LARGE SCALE GENOMIC DNA]</scope>
    <source>
        <strain evidence="6">ATCC 50983 / TXsc</strain>
    </source>
</reference>
<keyword evidence="1" id="KW-0611">Plant defense</keyword>
<dbReference type="CDD" id="cd00325">
    <property type="entry name" value="chitinase_GH19"/>
    <property type="match status" value="1"/>
</dbReference>
<sequence length="160" mass="17571">MFITSAVQYLAYLAIVLDHGVFGVDPPNIQRVKKILPEKDFEYLFPHRNRQAGPKPYTYSGFLAAVAKFDESCNEAHGGLDLDTAFKKELSISFAHFTRETGENSGWGPVPRGRQGLSFPSEVGCTAAACPYCSSNSEYPCQKGQGYYGRGALLLVPHSE</sequence>
<keyword evidence="3" id="KW-0732">Signal</keyword>
<dbReference type="InterPro" id="IPR000726">
    <property type="entry name" value="Glyco_hydro_19_cat"/>
</dbReference>
<feature type="chain" id="PRO_5002952609" evidence="3">
    <location>
        <begin position="24"/>
        <end position="160"/>
    </location>
</feature>
<dbReference type="GeneID" id="9049548"/>